<dbReference type="SUPFAM" id="SSF46785">
    <property type="entry name" value="Winged helix' DNA-binding domain"/>
    <property type="match status" value="1"/>
</dbReference>
<dbReference type="Pfam" id="PF07702">
    <property type="entry name" value="UTRA"/>
    <property type="match status" value="1"/>
</dbReference>
<sequence length="247" mass="27099">MTAGQPRYVELAEALRRPIVDGELPAGTRLPSRAQLAVRHRVSEQVSRNALRLLAAEGLVESRSGSGYFVRSRPSVHTVARTDRDTGPVSPLPEECVGVATLRASTLEARRLRLREGDLVYQTRCIGRSEGTPILAHTSWEPAVFTHGSHHAPSQAQPQRNPIDRLARVGVIIDQVRENVSVRPAREPEATVLRIAPGQLVIAVERTHYSGQRAVETSDLVAATDRCTLAYRLSLTGQIPAQRPTHE</sequence>
<keyword evidence="3" id="KW-0804">Transcription</keyword>
<evidence type="ECO:0000259" key="4">
    <source>
        <dbReference type="PROSITE" id="PS50949"/>
    </source>
</evidence>
<dbReference type="InterPro" id="IPR050679">
    <property type="entry name" value="Bact_HTH_transcr_reg"/>
</dbReference>
<evidence type="ECO:0000256" key="2">
    <source>
        <dbReference type="ARBA" id="ARBA00023125"/>
    </source>
</evidence>
<dbReference type="SUPFAM" id="SSF64288">
    <property type="entry name" value="Chorismate lyase-like"/>
    <property type="match status" value="1"/>
</dbReference>
<name>A0ABU2HA10_9ACTN</name>
<keyword evidence="1" id="KW-0805">Transcription regulation</keyword>
<dbReference type="Proteomes" id="UP001250214">
    <property type="component" value="Unassembled WGS sequence"/>
</dbReference>
<evidence type="ECO:0000313" key="5">
    <source>
        <dbReference type="EMBL" id="MDS1271429.1"/>
    </source>
</evidence>
<dbReference type="SMART" id="SM00866">
    <property type="entry name" value="UTRA"/>
    <property type="match status" value="1"/>
</dbReference>
<dbReference type="InterPro" id="IPR011663">
    <property type="entry name" value="UTRA"/>
</dbReference>
<evidence type="ECO:0000256" key="3">
    <source>
        <dbReference type="ARBA" id="ARBA00023163"/>
    </source>
</evidence>
<comment type="caution">
    <text evidence="5">The sequence shown here is derived from an EMBL/GenBank/DDBJ whole genome shotgun (WGS) entry which is preliminary data.</text>
</comment>
<dbReference type="PANTHER" id="PTHR44846">
    <property type="entry name" value="MANNOSYL-D-GLYCERATE TRANSPORT/METABOLISM SYSTEM REPRESSOR MNGR-RELATED"/>
    <property type="match status" value="1"/>
</dbReference>
<dbReference type="PROSITE" id="PS50949">
    <property type="entry name" value="HTH_GNTR"/>
    <property type="match status" value="1"/>
</dbReference>
<dbReference type="Gene3D" id="1.10.10.10">
    <property type="entry name" value="Winged helix-like DNA-binding domain superfamily/Winged helix DNA-binding domain"/>
    <property type="match status" value="1"/>
</dbReference>
<dbReference type="InterPro" id="IPR036390">
    <property type="entry name" value="WH_DNA-bd_sf"/>
</dbReference>
<organism evidence="5 6">
    <name type="scientific">Lipingzhangella rawalii</name>
    <dbReference type="NCBI Taxonomy" id="2055835"/>
    <lineage>
        <taxon>Bacteria</taxon>
        <taxon>Bacillati</taxon>
        <taxon>Actinomycetota</taxon>
        <taxon>Actinomycetes</taxon>
        <taxon>Streptosporangiales</taxon>
        <taxon>Nocardiopsidaceae</taxon>
        <taxon>Lipingzhangella</taxon>
    </lineage>
</organism>
<dbReference type="InterPro" id="IPR036388">
    <property type="entry name" value="WH-like_DNA-bd_sf"/>
</dbReference>
<dbReference type="CDD" id="cd07377">
    <property type="entry name" value="WHTH_GntR"/>
    <property type="match status" value="1"/>
</dbReference>
<dbReference type="Gene3D" id="3.40.1410.10">
    <property type="entry name" value="Chorismate lyase-like"/>
    <property type="match status" value="1"/>
</dbReference>
<dbReference type="RefSeq" id="WP_310912990.1">
    <property type="nucleotide sequence ID" value="NZ_JAVLVT010000006.1"/>
</dbReference>
<reference evidence="6" key="1">
    <citation type="submission" date="2023-07" db="EMBL/GenBank/DDBJ databases">
        <title>Novel species in the genus Lipingzhangella isolated from Sambhar Salt Lake.</title>
        <authorList>
            <person name="Jiya N."/>
            <person name="Kajale S."/>
            <person name="Sharma A."/>
        </authorList>
    </citation>
    <scope>NUCLEOTIDE SEQUENCE [LARGE SCALE GENOMIC DNA]</scope>
    <source>
        <strain evidence="6">LS1_29</strain>
    </source>
</reference>
<feature type="domain" description="HTH gntR-type" evidence="4">
    <location>
        <begin position="5"/>
        <end position="73"/>
    </location>
</feature>
<evidence type="ECO:0000256" key="1">
    <source>
        <dbReference type="ARBA" id="ARBA00023015"/>
    </source>
</evidence>
<proteinExistence type="predicted"/>
<accession>A0ABU2HA10</accession>
<dbReference type="EMBL" id="JAVLVT010000006">
    <property type="protein sequence ID" value="MDS1271429.1"/>
    <property type="molecule type" value="Genomic_DNA"/>
</dbReference>
<gene>
    <name evidence="5" type="ORF">RIF23_14100</name>
</gene>
<dbReference type="InterPro" id="IPR028978">
    <property type="entry name" value="Chorismate_lyase_/UTRA_dom_sf"/>
</dbReference>
<keyword evidence="6" id="KW-1185">Reference proteome</keyword>
<evidence type="ECO:0000313" key="6">
    <source>
        <dbReference type="Proteomes" id="UP001250214"/>
    </source>
</evidence>
<dbReference type="InterPro" id="IPR000524">
    <property type="entry name" value="Tscrpt_reg_HTH_GntR"/>
</dbReference>
<protein>
    <submittedName>
        <fullName evidence="5">GntR family transcriptional regulator</fullName>
    </submittedName>
</protein>
<dbReference type="SMART" id="SM00345">
    <property type="entry name" value="HTH_GNTR"/>
    <property type="match status" value="1"/>
</dbReference>
<keyword evidence="2" id="KW-0238">DNA-binding</keyword>
<dbReference type="Pfam" id="PF00392">
    <property type="entry name" value="GntR"/>
    <property type="match status" value="1"/>
</dbReference>
<dbReference type="PANTHER" id="PTHR44846:SF17">
    <property type="entry name" value="GNTR-FAMILY TRANSCRIPTIONAL REGULATOR"/>
    <property type="match status" value="1"/>
</dbReference>